<dbReference type="PANTHER" id="PTHR43278">
    <property type="entry name" value="NAD(P)H-DEPENDENT FMN-CONTAINING OXIDOREDUCTASE YWQN-RELATED"/>
    <property type="match status" value="1"/>
</dbReference>
<evidence type="ECO:0000313" key="4">
    <source>
        <dbReference type="Proteomes" id="UP000190951"/>
    </source>
</evidence>
<dbReference type="AlphaFoldDB" id="A0A1S8LHF7"/>
<dbReference type="RefSeq" id="WP_077832903.1">
    <property type="nucleotide sequence ID" value="NZ_CP096983.1"/>
</dbReference>
<dbReference type="SUPFAM" id="SSF52218">
    <property type="entry name" value="Flavoproteins"/>
    <property type="match status" value="1"/>
</dbReference>
<name>A0A1S8LHF7_9CLOT</name>
<reference evidence="3 4" key="1">
    <citation type="submission" date="2022-04" db="EMBL/GenBank/DDBJ databases">
        <title>Genome sequence of C. roseum typestrain.</title>
        <authorList>
            <person name="Poehlein A."/>
            <person name="Schoch T."/>
            <person name="Duerre P."/>
            <person name="Daniel R."/>
        </authorList>
    </citation>
    <scope>NUCLEOTIDE SEQUENCE [LARGE SCALE GENOMIC DNA]</scope>
    <source>
        <strain evidence="3 4">DSM 7320</strain>
    </source>
</reference>
<organism evidence="3 4">
    <name type="scientific">Clostridium felsineum</name>
    <dbReference type="NCBI Taxonomy" id="36839"/>
    <lineage>
        <taxon>Bacteria</taxon>
        <taxon>Bacillati</taxon>
        <taxon>Bacillota</taxon>
        <taxon>Clostridia</taxon>
        <taxon>Eubacteriales</taxon>
        <taxon>Clostridiaceae</taxon>
        <taxon>Clostridium</taxon>
    </lineage>
</organism>
<keyword evidence="2" id="KW-0288">FMN</keyword>
<dbReference type="KEGG" id="crw:CROST_043410"/>
<protein>
    <submittedName>
        <fullName evidence="3">Uncharacterized protein</fullName>
    </submittedName>
</protein>
<dbReference type="STRING" id="84029.CROST_08040"/>
<accession>A0A1S8LHF7</accession>
<gene>
    <name evidence="3" type="ORF">CROST_043410</name>
</gene>
<keyword evidence="1" id="KW-0285">Flavoprotein</keyword>
<dbReference type="Proteomes" id="UP000190951">
    <property type="component" value="Chromosome"/>
</dbReference>
<dbReference type="InterPro" id="IPR005025">
    <property type="entry name" value="FMN_Rdtase-like_dom"/>
</dbReference>
<keyword evidence="4" id="KW-1185">Reference proteome</keyword>
<evidence type="ECO:0000256" key="2">
    <source>
        <dbReference type="ARBA" id="ARBA00022643"/>
    </source>
</evidence>
<proteinExistence type="predicted"/>
<dbReference type="Pfam" id="PF03358">
    <property type="entry name" value="FMN_red"/>
    <property type="match status" value="1"/>
</dbReference>
<dbReference type="GO" id="GO:0016491">
    <property type="term" value="F:oxidoreductase activity"/>
    <property type="evidence" value="ECO:0007669"/>
    <property type="project" value="InterPro"/>
</dbReference>
<dbReference type="InterPro" id="IPR051796">
    <property type="entry name" value="ISF_SsuE-like"/>
</dbReference>
<dbReference type="Gene3D" id="3.40.50.360">
    <property type="match status" value="1"/>
</dbReference>
<evidence type="ECO:0000313" key="3">
    <source>
        <dbReference type="EMBL" id="URZ13575.1"/>
    </source>
</evidence>
<sequence length="245" mass="28120">MKVIGIIGSMRGKNSREYEIIKRYLKSEKYKNAAIKILTADSLNINFCQGCCSCFNTGICPLDSKDDMKKVKTDLLEADLIIVSSPVYAHQVSGFMKNLIDRLSYWSHTFHLIGKHVIICTSTASSGSEYVLSYLKKIMSALGCIVIGELNVTNITSVDELNEQFQHIEIALSESLNNFDNINITTFQHVLFKSLRTNLIKVNGYEHNYWMNNHMFNYFTFKDYLMYKLSLQKKQSVDKKFEISL</sequence>
<evidence type="ECO:0000256" key="1">
    <source>
        <dbReference type="ARBA" id="ARBA00022630"/>
    </source>
</evidence>
<dbReference type="InterPro" id="IPR029039">
    <property type="entry name" value="Flavoprotein-like_sf"/>
</dbReference>
<dbReference type="PANTHER" id="PTHR43278:SF2">
    <property type="entry name" value="IRON-SULFUR FLAVOPROTEIN"/>
    <property type="match status" value="1"/>
</dbReference>
<dbReference type="EMBL" id="CP096983">
    <property type="protein sequence ID" value="URZ13575.1"/>
    <property type="molecule type" value="Genomic_DNA"/>
</dbReference>